<dbReference type="CDD" id="cd04301">
    <property type="entry name" value="NAT_SF"/>
    <property type="match status" value="1"/>
</dbReference>
<dbReference type="PROSITE" id="PS51186">
    <property type="entry name" value="GNAT"/>
    <property type="match status" value="1"/>
</dbReference>
<dbReference type="Proteomes" id="UP000663508">
    <property type="component" value="Chromosome"/>
</dbReference>
<protein>
    <submittedName>
        <fullName evidence="3">N-acetyltransferase</fullName>
    </submittedName>
</protein>
<evidence type="ECO:0000313" key="3">
    <source>
        <dbReference type="EMBL" id="BCM84003.1"/>
    </source>
</evidence>
<sequence length="163" mass="18269">MTALRIRTFRPEDARDVIGIILPIQRDEFGFAITEDDQPDLHDIPGFYQVGHGAFLVAEVDGRLVGTLGLKDIGARQGALRKMFVEAGFRGREHGVAQALLHRLIEDARVQGLREIYLGTTEQFLAAHRFYEKNGFRAVAADTLPSAFPRMAIDTRFYRLALA</sequence>
<dbReference type="SUPFAM" id="SSF55729">
    <property type="entry name" value="Acyl-CoA N-acyltransferases (Nat)"/>
    <property type="match status" value="1"/>
</dbReference>
<dbReference type="KEGG" id="mind:mvi_24640"/>
<dbReference type="RefSeq" id="WP_207183011.1">
    <property type="nucleotide sequence ID" value="NZ_AP024145.1"/>
</dbReference>
<organism evidence="3 4">
    <name type="scientific">Methylobacterium indicum</name>
    <dbReference type="NCBI Taxonomy" id="1775910"/>
    <lineage>
        <taxon>Bacteria</taxon>
        <taxon>Pseudomonadati</taxon>
        <taxon>Pseudomonadota</taxon>
        <taxon>Alphaproteobacteria</taxon>
        <taxon>Hyphomicrobiales</taxon>
        <taxon>Methylobacteriaceae</taxon>
        <taxon>Methylobacterium</taxon>
    </lineage>
</organism>
<evidence type="ECO:0000256" key="1">
    <source>
        <dbReference type="ARBA" id="ARBA00022679"/>
    </source>
</evidence>
<feature type="domain" description="N-acetyltransferase" evidence="2">
    <location>
        <begin position="4"/>
        <end position="156"/>
    </location>
</feature>
<dbReference type="InterPro" id="IPR000182">
    <property type="entry name" value="GNAT_dom"/>
</dbReference>
<dbReference type="GO" id="GO:0008080">
    <property type="term" value="F:N-acetyltransferase activity"/>
    <property type="evidence" value="ECO:0007669"/>
    <property type="project" value="InterPro"/>
</dbReference>
<dbReference type="PANTHER" id="PTHR13947:SF37">
    <property type="entry name" value="LD18367P"/>
    <property type="match status" value="1"/>
</dbReference>
<dbReference type="InterPro" id="IPR016181">
    <property type="entry name" value="Acyl_CoA_acyltransferase"/>
</dbReference>
<dbReference type="Gene3D" id="3.40.630.30">
    <property type="match status" value="1"/>
</dbReference>
<evidence type="ECO:0000313" key="4">
    <source>
        <dbReference type="Proteomes" id="UP000663508"/>
    </source>
</evidence>
<dbReference type="Pfam" id="PF00583">
    <property type="entry name" value="Acetyltransf_1"/>
    <property type="match status" value="1"/>
</dbReference>
<evidence type="ECO:0000259" key="2">
    <source>
        <dbReference type="PROSITE" id="PS51186"/>
    </source>
</evidence>
<keyword evidence="1 3" id="KW-0808">Transferase</keyword>
<dbReference type="InterPro" id="IPR050769">
    <property type="entry name" value="NAT_camello-type"/>
</dbReference>
<name>A0A8H9C6L5_9HYPH</name>
<dbReference type="EMBL" id="AP024145">
    <property type="protein sequence ID" value="BCM84003.1"/>
    <property type="molecule type" value="Genomic_DNA"/>
</dbReference>
<accession>A0A8H9C6L5</accession>
<proteinExistence type="predicted"/>
<dbReference type="AlphaFoldDB" id="A0A8H9C6L5"/>
<gene>
    <name evidence="3" type="ORF">mvi_24640</name>
</gene>
<reference evidence="3" key="1">
    <citation type="submission" date="2020-11" db="EMBL/GenBank/DDBJ databases">
        <title>Complete genome sequence of a novel pathogenic Methylobacterium strain isolated from rice in Vietnam.</title>
        <authorList>
            <person name="Lai K."/>
            <person name="Okazaki S."/>
            <person name="Higashi K."/>
            <person name="Mori H."/>
            <person name="Toyoda A."/>
            <person name="Kurokawa K."/>
        </authorList>
    </citation>
    <scope>NUCLEOTIDE SEQUENCE</scope>
    <source>
        <strain evidence="3">VL1</strain>
    </source>
</reference>
<dbReference type="PANTHER" id="PTHR13947">
    <property type="entry name" value="GNAT FAMILY N-ACETYLTRANSFERASE"/>
    <property type="match status" value="1"/>
</dbReference>